<dbReference type="SUPFAM" id="SSF48371">
    <property type="entry name" value="ARM repeat"/>
    <property type="match status" value="1"/>
</dbReference>
<evidence type="ECO:0008006" key="4">
    <source>
        <dbReference type="Google" id="ProtNLM"/>
    </source>
</evidence>
<feature type="compositionally biased region" description="Acidic residues" evidence="1">
    <location>
        <begin position="564"/>
        <end position="574"/>
    </location>
</feature>
<feature type="compositionally biased region" description="Basic and acidic residues" evidence="1">
    <location>
        <begin position="512"/>
        <end position="525"/>
    </location>
</feature>
<name>A0ABN9UQZ4_9DINO</name>
<organism evidence="2 3">
    <name type="scientific">Prorocentrum cordatum</name>
    <dbReference type="NCBI Taxonomy" id="2364126"/>
    <lineage>
        <taxon>Eukaryota</taxon>
        <taxon>Sar</taxon>
        <taxon>Alveolata</taxon>
        <taxon>Dinophyceae</taxon>
        <taxon>Prorocentrales</taxon>
        <taxon>Prorocentraceae</taxon>
        <taxon>Prorocentrum</taxon>
    </lineage>
</organism>
<feature type="compositionally biased region" description="Basic and acidic residues" evidence="1">
    <location>
        <begin position="472"/>
        <end position="483"/>
    </location>
</feature>
<feature type="compositionally biased region" description="Basic residues" evidence="1">
    <location>
        <begin position="751"/>
        <end position="763"/>
    </location>
</feature>
<feature type="region of interest" description="Disordered" evidence="1">
    <location>
        <begin position="558"/>
        <end position="577"/>
    </location>
</feature>
<dbReference type="Proteomes" id="UP001189429">
    <property type="component" value="Unassembled WGS sequence"/>
</dbReference>
<feature type="compositionally biased region" description="Basic and acidic residues" evidence="1">
    <location>
        <begin position="401"/>
        <end position="411"/>
    </location>
</feature>
<evidence type="ECO:0000256" key="1">
    <source>
        <dbReference type="SAM" id="MobiDB-lite"/>
    </source>
</evidence>
<proteinExistence type="predicted"/>
<evidence type="ECO:0000313" key="2">
    <source>
        <dbReference type="EMBL" id="CAK0862426.1"/>
    </source>
</evidence>
<sequence>MEHAPGAADELAAALRLLRARAIRGGHPRRVRFADEPPGGVLSEVQDLHEDVFSYREALEFAGAQAMDMFRQNVAPILEECLSRFVGIQDEEEWLRAASDLKDEIDQDTMVTLVACCENCVSSLAVEAAGYVLASVGNERPEHLVSVVESGGVMLISRALAMDTNAGLGNVARRVRDVSLEVISKAVDPNGDHCGSVRERVAAVASSDGDKLISGLLAELDHESGNAVTALAGIVRAAPELRNGLRVEALEPLLAGMNATSDAKRCGQLLDVLVGLASEASAERIFLAALEALGTFPKNVKVQVSGLACLQACLLRRACTAESACQGFEAVLHAMRLLKGVPAAQRMGLKALRGLASAALSPETAREAADVVSTAAQKCHKMPEALNDASEVLSAIASKSGRHEDAVRDARSALPGAPQATAQASSAEPPPRNAGEERAEAEGEGRAAGQEAAGAPDGRAGAPPPAELSSEELAKLSKEERKAYHQGRRAARSAGEAERPPAAQLTRAQRRAVQEAQRRAKEDTKSASADSEELLKELRMQGLSEEQARSVMAEMHRGGAAADAAEDEDEDAEPQDLPGSVWRWMREQKDEEITEESIRDFNMKVRFQGHVDSTPPDHLRCILGAVVREACAGCDLAASRLQPGAVAQRVRPGVERWAPLLEVLFGKVNDALEGADAVIQGVEAGISACQAGVPPAGLACGLVGSLMAIREIDVIDDEDLRGPAGRVPTCIEQGEGDGEVHRVPRGGAGRRPGRRLTRARGSRRVASLRSPGAPPQAPARDGAPTRLLGSLAGEQAPLGVAARRPAG</sequence>
<evidence type="ECO:0000313" key="3">
    <source>
        <dbReference type="Proteomes" id="UP001189429"/>
    </source>
</evidence>
<gene>
    <name evidence="2" type="ORF">PCOR1329_LOCUS50842</name>
</gene>
<dbReference type="InterPro" id="IPR016024">
    <property type="entry name" value="ARM-type_fold"/>
</dbReference>
<feature type="compositionally biased region" description="Basic and acidic residues" evidence="1">
    <location>
        <begin position="434"/>
        <end position="445"/>
    </location>
</feature>
<feature type="region of interest" description="Disordered" evidence="1">
    <location>
        <begin position="400"/>
        <end position="533"/>
    </location>
</feature>
<protein>
    <recommendedName>
        <fullName evidence="4">TOG domain-containing protein</fullName>
    </recommendedName>
</protein>
<keyword evidence="3" id="KW-1185">Reference proteome</keyword>
<comment type="caution">
    <text evidence="2">The sequence shown here is derived from an EMBL/GenBank/DDBJ whole genome shotgun (WGS) entry which is preliminary data.</text>
</comment>
<dbReference type="EMBL" id="CAUYUJ010016160">
    <property type="protein sequence ID" value="CAK0862426.1"/>
    <property type="molecule type" value="Genomic_DNA"/>
</dbReference>
<feature type="compositionally biased region" description="Low complexity" evidence="1">
    <location>
        <begin position="447"/>
        <end position="461"/>
    </location>
</feature>
<feature type="region of interest" description="Disordered" evidence="1">
    <location>
        <begin position="743"/>
        <end position="807"/>
    </location>
</feature>
<accession>A0ABN9UQZ4</accession>
<reference evidence="2" key="1">
    <citation type="submission" date="2023-10" db="EMBL/GenBank/DDBJ databases">
        <authorList>
            <person name="Chen Y."/>
            <person name="Shah S."/>
            <person name="Dougan E. K."/>
            <person name="Thang M."/>
            <person name="Chan C."/>
        </authorList>
    </citation>
    <scope>NUCLEOTIDE SEQUENCE [LARGE SCALE GENOMIC DNA]</scope>
</reference>